<accession>A0A6L9UGC5</accession>
<organism evidence="1 2">
    <name type="scientific">Rhizobium lusitanum</name>
    <dbReference type="NCBI Taxonomy" id="293958"/>
    <lineage>
        <taxon>Bacteria</taxon>
        <taxon>Pseudomonadati</taxon>
        <taxon>Pseudomonadota</taxon>
        <taxon>Alphaproteobacteria</taxon>
        <taxon>Hyphomicrobiales</taxon>
        <taxon>Rhizobiaceae</taxon>
        <taxon>Rhizobium/Agrobacterium group</taxon>
        <taxon>Rhizobium</taxon>
    </lineage>
</organism>
<name>A0A6L9UGC5_9HYPH</name>
<dbReference type="EMBL" id="WUEY01000018">
    <property type="protein sequence ID" value="NEI73382.1"/>
    <property type="molecule type" value="Genomic_DNA"/>
</dbReference>
<reference evidence="1 2" key="1">
    <citation type="submission" date="2019-12" db="EMBL/GenBank/DDBJ databases">
        <title>Rhizobium genotypes associated with high levels of biological nitrogen fixation by grain legumes in a temperate-maritime cropping system.</title>
        <authorList>
            <person name="Maluk M."/>
            <person name="Francesc Ferrando Molina F."/>
            <person name="Lopez Del Egido L."/>
            <person name="Lafos M."/>
            <person name="Langarica-Fuentes A."/>
            <person name="Gebre Yohannes G."/>
            <person name="Young M.W."/>
            <person name="Martin P."/>
            <person name="Gantlett R."/>
            <person name="Kenicer G."/>
            <person name="Hawes C."/>
            <person name="Begg G.S."/>
            <person name="Quilliam R.S."/>
            <person name="Squire G.R."/>
            <person name="Poole P.S."/>
            <person name="Young P.W."/>
            <person name="Iannetta P.M."/>
            <person name="James E.K."/>
        </authorList>
    </citation>
    <scope>NUCLEOTIDE SEQUENCE [LARGE SCALE GENOMIC DNA]</scope>
    <source>
        <strain evidence="1 2">JHI1118</strain>
    </source>
</reference>
<evidence type="ECO:0000313" key="1">
    <source>
        <dbReference type="EMBL" id="NEI73382.1"/>
    </source>
</evidence>
<sequence>MKPGYVLRRTDWTEFGMKCGILIIGSLLWDDQTEGRKDWRNHSLNVSKAVPVSVPIDYGRISSSRSNTFTMVLRSDGPLGTGILVPCRRDVVTIDDLVAEASALWKAEAPKAKTGALSSSWGSVGVLFRERAMNAGLVESWQAHFKKMGAKSLAVVGSDGSLNIPWPTTEDGASADFDLVLATATVPENVKPSPEAVARAMLCQADGHENYFLNNVLNGIRTAADDEIFTIIERGSPNWISADENRDAIAILKAARSFAK</sequence>
<dbReference type="AlphaFoldDB" id="A0A6L9UGC5"/>
<dbReference type="RefSeq" id="WP_163991661.1">
    <property type="nucleotide sequence ID" value="NZ_WUEY01000018.1"/>
</dbReference>
<gene>
    <name evidence="1" type="ORF">GR212_27900</name>
</gene>
<dbReference type="Proteomes" id="UP000483035">
    <property type="component" value="Unassembled WGS sequence"/>
</dbReference>
<protein>
    <submittedName>
        <fullName evidence="1">Uncharacterized protein</fullName>
    </submittedName>
</protein>
<proteinExistence type="predicted"/>
<evidence type="ECO:0000313" key="2">
    <source>
        <dbReference type="Proteomes" id="UP000483035"/>
    </source>
</evidence>
<comment type="caution">
    <text evidence="1">The sequence shown here is derived from an EMBL/GenBank/DDBJ whole genome shotgun (WGS) entry which is preliminary data.</text>
</comment>